<keyword evidence="4" id="KW-1185">Reference proteome</keyword>
<feature type="compositionally biased region" description="Low complexity" evidence="1">
    <location>
        <begin position="29"/>
        <end position="44"/>
    </location>
</feature>
<dbReference type="EMBL" id="VRTY01000001">
    <property type="protein sequence ID" value="TXK52892.1"/>
    <property type="molecule type" value="Genomic_DNA"/>
</dbReference>
<dbReference type="PANTHER" id="PTHR37833:SF1">
    <property type="entry name" value="SIGNAL PEPTIDE PROTEIN"/>
    <property type="match status" value="1"/>
</dbReference>
<keyword evidence="2" id="KW-0732">Signal</keyword>
<dbReference type="OrthoDB" id="826619at2"/>
<organism evidence="3 4">
    <name type="scientific">Pontibacter qinzhouensis</name>
    <dbReference type="NCBI Taxonomy" id="2603253"/>
    <lineage>
        <taxon>Bacteria</taxon>
        <taxon>Pseudomonadati</taxon>
        <taxon>Bacteroidota</taxon>
        <taxon>Cytophagia</taxon>
        <taxon>Cytophagales</taxon>
        <taxon>Hymenobacteraceae</taxon>
        <taxon>Pontibacter</taxon>
    </lineage>
</organism>
<dbReference type="Pfam" id="PF07610">
    <property type="entry name" value="DUF1573"/>
    <property type="match status" value="1"/>
</dbReference>
<accession>A0A5C8KFR5</accession>
<evidence type="ECO:0000313" key="3">
    <source>
        <dbReference type="EMBL" id="TXK52892.1"/>
    </source>
</evidence>
<dbReference type="PANTHER" id="PTHR37833">
    <property type="entry name" value="LIPOPROTEIN-RELATED"/>
    <property type="match status" value="1"/>
</dbReference>
<name>A0A5C8KFR5_9BACT</name>
<comment type="caution">
    <text evidence="3">The sequence shown here is derived from an EMBL/GenBank/DDBJ whole genome shotgun (WGS) entry which is preliminary data.</text>
</comment>
<dbReference type="PROSITE" id="PS51257">
    <property type="entry name" value="PROKAR_LIPOPROTEIN"/>
    <property type="match status" value="1"/>
</dbReference>
<feature type="region of interest" description="Disordered" evidence="1">
    <location>
        <begin position="22"/>
        <end position="58"/>
    </location>
</feature>
<sequence length="179" mass="18631">MKKNLFFSLSLAVALLATSCDQSNTGDNATAREATATTEQAPATIDNPNVVSSENEAAPSGNGAVIAFEEKEHNFGTIKQGEVVNHTFKFTNTGTTPLVIESASATCGCTVPQPPKDPIAPGQSGEIKVQFNSTGKSGQQQPVITVRANTEPNIVQLSLKGTVEGTYPTAGAEGPIRQN</sequence>
<protein>
    <submittedName>
        <fullName evidence="3">DUF1573 domain-containing protein</fullName>
    </submittedName>
</protein>
<gene>
    <name evidence="3" type="ORF">FVR03_00530</name>
</gene>
<dbReference type="Gene3D" id="2.60.40.10">
    <property type="entry name" value="Immunoglobulins"/>
    <property type="match status" value="1"/>
</dbReference>
<feature type="signal peptide" evidence="2">
    <location>
        <begin position="1"/>
        <end position="19"/>
    </location>
</feature>
<feature type="chain" id="PRO_5023134687" evidence="2">
    <location>
        <begin position="20"/>
        <end position="179"/>
    </location>
</feature>
<proteinExistence type="predicted"/>
<dbReference type="RefSeq" id="WP_147919795.1">
    <property type="nucleotide sequence ID" value="NZ_VRTY01000001.1"/>
</dbReference>
<dbReference type="Proteomes" id="UP000321926">
    <property type="component" value="Unassembled WGS sequence"/>
</dbReference>
<evidence type="ECO:0000256" key="1">
    <source>
        <dbReference type="SAM" id="MobiDB-lite"/>
    </source>
</evidence>
<dbReference type="InterPro" id="IPR011467">
    <property type="entry name" value="DUF1573"/>
</dbReference>
<evidence type="ECO:0000313" key="4">
    <source>
        <dbReference type="Proteomes" id="UP000321926"/>
    </source>
</evidence>
<reference evidence="3 4" key="1">
    <citation type="submission" date="2019-08" db="EMBL/GenBank/DDBJ databases">
        <authorList>
            <person name="Shi S."/>
        </authorList>
    </citation>
    <scope>NUCLEOTIDE SEQUENCE [LARGE SCALE GENOMIC DNA]</scope>
    <source>
        <strain evidence="3 4">GY10130</strain>
    </source>
</reference>
<evidence type="ECO:0000256" key="2">
    <source>
        <dbReference type="SAM" id="SignalP"/>
    </source>
</evidence>
<feature type="compositionally biased region" description="Polar residues" evidence="1">
    <location>
        <begin position="46"/>
        <end position="55"/>
    </location>
</feature>
<dbReference type="AlphaFoldDB" id="A0A5C8KFR5"/>
<dbReference type="InterPro" id="IPR013783">
    <property type="entry name" value="Ig-like_fold"/>
</dbReference>